<evidence type="ECO:0000259" key="2">
    <source>
        <dbReference type="PROSITE" id="PS51186"/>
    </source>
</evidence>
<dbReference type="Pfam" id="PF00583">
    <property type="entry name" value="Acetyltransf_1"/>
    <property type="match status" value="1"/>
</dbReference>
<keyword evidence="1" id="KW-0808">Transferase</keyword>
<dbReference type="Proteomes" id="UP001321760">
    <property type="component" value="Unassembled WGS sequence"/>
</dbReference>
<protein>
    <submittedName>
        <fullName evidence="3">GNAT family N-acetyltransferase</fullName>
    </submittedName>
</protein>
<reference evidence="3" key="1">
    <citation type="journal article" date="2023" name="Mol. Phylogenet. Evol.">
        <title>Genome-scale phylogeny and comparative genomics of the fungal order Sordariales.</title>
        <authorList>
            <person name="Hensen N."/>
            <person name="Bonometti L."/>
            <person name="Westerberg I."/>
            <person name="Brannstrom I.O."/>
            <person name="Guillou S."/>
            <person name="Cros-Aarteil S."/>
            <person name="Calhoun S."/>
            <person name="Haridas S."/>
            <person name="Kuo A."/>
            <person name="Mondo S."/>
            <person name="Pangilinan J."/>
            <person name="Riley R."/>
            <person name="LaButti K."/>
            <person name="Andreopoulos B."/>
            <person name="Lipzen A."/>
            <person name="Chen C."/>
            <person name="Yan M."/>
            <person name="Daum C."/>
            <person name="Ng V."/>
            <person name="Clum A."/>
            <person name="Steindorff A."/>
            <person name="Ohm R.A."/>
            <person name="Martin F."/>
            <person name="Silar P."/>
            <person name="Natvig D.O."/>
            <person name="Lalanne C."/>
            <person name="Gautier V."/>
            <person name="Ament-Velasquez S.L."/>
            <person name="Kruys A."/>
            <person name="Hutchinson M.I."/>
            <person name="Powell A.J."/>
            <person name="Barry K."/>
            <person name="Miller A.N."/>
            <person name="Grigoriev I.V."/>
            <person name="Debuchy R."/>
            <person name="Gladieux P."/>
            <person name="Hiltunen Thoren M."/>
            <person name="Johannesson H."/>
        </authorList>
    </citation>
    <scope>NUCLEOTIDE SEQUENCE</scope>
    <source>
        <strain evidence="3">PSN243</strain>
    </source>
</reference>
<dbReference type="PANTHER" id="PTHR13947:SF37">
    <property type="entry name" value="LD18367P"/>
    <property type="match status" value="1"/>
</dbReference>
<dbReference type="CDD" id="cd04301">
    <property type="entry name" value="NAT_SF"/>
    <property type="match status" value="1"/>
</dbReference>
<dbReference type="InterPro" id="IPR050769">
    <property type="entry name" value="NAT_camello-type"/>
</dbReference>
<name>A0AAV9GJZ2_9PEZI</name>
<organism evidence="3 4">
    <name type="scientific">Podospora aff. communis PSN243</name>
    <dbReference type="NCBI Taxonomy" id="3040156"/>
    <lineage>
        <taxon>Eukaryota</taxon>
        <taxon>Fungi</taxon>
        <taxon>Dikarya</taxon>
        <taxon>Ascomycota</taxon>
        <taxon>Pezizomycotina</taxon>
        <taxon>Sordariomycetes</taxon>
        <taxon>Sordariomycetidae</taxon>
        <taxon>Sordariales</taxon>
        <taxon>Podosporaceae</taxon>
        <taxon>Podospora</taxon>
    </lineage>
</organism>
<proteinExistence type="predicted"/>
<dbReference type="EMBL" id="MU865940">
    <property type="protein sequence ID" value="KAK4448853.1"/>
    <property type="molecule type" value="Genomic_DNA"/>
</dbReference>
<dbReference type="AlphaFoldDB" id="A0AAV9GJZ2"/>
<dbReference type="PROSITE" id="PS51186">
    <property type="entry name" value="GNAT"/>
    <property type="match status" value="1"/>
</dbReference>
<accession>A0AAV9GJZ2</accession>
<evidence type="ECO:0000313" key="3">
    <source>
        <dbReference type="EMBL" id="KAK4448853.1"/>
    </source>
</evidence>
<dbReference type="InterPro" id="IPR016181">
    <property type="entry name" value="Acyl_CoA_acyltransferase"/>
</dbReference>
<evidence type="ECO:0000313" key="4">
    <source>
        <dbReference type="Proteomes" id="UP001321760"/>
    </source>
</evidence>
<sequence length="153" mass="17755">MTDSRSSLSNIVIRPATDDDRDTLYKIHCQAMYDVVKQTWGWDEDFQVAYWKREWDPSEFRIIVIDGKVVGSMTVVDRPHEIRLAGFELEPDFQGRGIGSQLLKGLQEEAVRRGLPLALGVLLVNTRARALYERHGFIEYERSDIKAEMRWDP</sequence>
<keyword evidence="4" id="KW-1185">Reference proteome</keyword>
<feature type="domain" description="N-acetyltransferase" evidence="2">
    <location>
        <begin position="11"/>
        <end position="153"/>
    </location>
</feature>
<dbReference type="PANTHER" id="PTHR13947">
    <property type="entry name" value="GNAT FAMILY N-ACETYLTRANSFERASE"/>
    <property type="match status" value="1"/>
</dbReference>
<dbReference type="Gene3D" id="3.40.630.30">
    <property type="match status" value="1"/>
</dbReference>
<dbReference type="InterPro" id="IPR000182">
    <property type="entry name" value="GNAT_dom"/>
</dbReference>
<reference evidence="3" key="2">
    <citation type="submission" date="2023-05" db="EMBL/GenBank/DDBJ databases">
        <authorList>
            <consortium name="Lawrence Berkeley National Laboratory"/>
            <person name="Steindorff A."/>
            <person name="Hensen N."/>
            <person name="Bonometti L."/>
            <person name="Westerberg I."/>
            <person name="Brannstrom I.O."/>
            <person name="Guillou S."/>
            <person name="Cros-Aarteil S."/>
            <person name="Calhoun S."/>
            <person name="Haridas S."/>
            <person name="Kuo A."/>
            <person name="Mondo S."/>
            <person name="Pangilinan J."/>
            <person name="Riley R."/>
            <person name="Labutti K."/>
            <person name="Andreopoulos B."/>
            <person name="Lipzen A."/>
            <person name="Chen C."/>
            <person name="Yanf M."/>
            <person name="Daum C."/>
            <person name="Ng V."/>
            <person name="Clum A."/>
            <person name="Ohm R."/>
            <person name="Martin F."/>
            <person name="Silar P."/>
            <person name="Natvig D."/>
            <person name="Lalanne C."/>
            <person name="Gautier V."/>
            <person name="Ament-Velasquez S.L."/>
            <person name="Kruys A."/>
            <person name="Hutchinson M.I."/>
            <person name="Powell A.J."/>
            <person name="Barry K."/>
            <person name="Miller A.N."/>
            <person name="Grigoriev I.V."/>
            <person name="Debuchy R."/>
            <person name="Gladieux P."/>
            <person name="Thoren M.H."/>
            <person name="Johannesson H."/>
        </authorList>
    </citation>
    <scope>NUCLEOTIDE SEQUENCE</scope>
    <source>
        <strain evidence="3">PSN243</strain>
    </source>
</reference>
<comment type="caution">
    <text evidence="3">The sequence shown here is derived from an EMBL/GenBank/DDBJ whole genome shotgun (WGS) entry which is preliminary data.</text>
</comment>
<dbReference type="GO" id="GO:0008080">
    <property type="term" value="F:N-acetyltransferase activity"/>
    <property type="evidence" value="ECO:0007669"/>
    <property type="project" value="InterPro"/>
</dbReference>
<gene>
    <name evidence="3" type="ORF">QBC34DRAFT_463961</name>
</gene>
<evidence type="ECO:0000256" key="1">
    <source>
        <dbReference type="ARBA" id="ARBA00022679"/>
    </source>
</evidence>
<dbReference type="SUPFAM" id="SSF55729">
    <property type="entry name" value="Acyl-CoA N-acyltransferases (Nat)"/>
    <property type="match status" value="1"/>
</dbReference>